<organism evidence="1">
    <name type="scientific">Anguilla anguilla</name>
    <name type="common">European freshwater eel</name>
    <name type="synonym">Muraena anguilla</name>
    <dbReference type="NCBI Taxonomy" id="7936"/>
    <lineage>
        <taxon>Eukaryota</taxon>
        <taxon>Metazoa</taxon>
        <taxon>Chordata</taxon>
        <taxon>Craniata</taxon>
        <taxon>Vertebrata</taxon>
        <taxon>Euteleostomi</taxon>
        <taxon>Actinopterygii</taxon>
        <taxon>Neopterygii</taxon>
        <taxon>Teleostei</taxon>
        <taxon>Anguilliformes</taxon>
        <taxon>Anguillidae</taxon>
        <taxon>Anguilla</taxon>
    </lineage>
</organism>
<name>A0A0E9XCR5_ANGAN</name>
<dbReference type="AlphaFoldDB" id="A0A0E9XCR5"/>
<sequence length="43" mass="4676">MVVGPIHTLKKGLNGKSHLCVPCLNTACPDKISSLPLFMIRIE</sequence>
<proteinExistence type="predicted"/>
<reference evidence="1" key="1">
    <citation type="submission" date="2014-11" db="EMBL/GenBank/DDBJ databases">
        <authorList>
            <person name="Amaro Gonzalez C."/>
        </authorList>
    </citation>
    <scope>NUCLEOTIDE SEQUENCE</scope>
</reference>
<reference evidence="1" key="2">
    <citation type="journal article" date="2015" name="Fish Shellfish Immunol.">
        <title>Early steps in the European eel (Anguilla anguilla)-Vibrio vulnificus interaction in the gills: Role of the RtxA13 toxin.</title>
        <authorList>
            <person name="Callol A."/>
            <person name="Pajuelo D."/>
            <person name="Ebbesson L."/>
            <person name="Teles M."/>
            <person name="MacKenzie S."/>
            <person name="Amaro C."/>
        </authorList>
    </citation>
    <scope>NUCLEOTIDE SEQUENCE</scope>
</reference>
<protein>
    <submittedName>
        <fullName evidence="1">Uncharacterized protein</fullName>
    </submittedName>
</protein>
<accession>A0A0E9XCR5</accession>
<evidence type="ECO:0000313" key="1">
    <source>
        <dbReference type="EMBL" id="JAI00430.1"/>
    </source>
</evidence>
<dbReference type="EMBL" id="GBXM01008148">
    <property type="protein sequence ID" value="JAI00430.1"/>
    <property type="molecule type" value="Transcribed_RNA"/>
</dbReference>